<keyword evidence="4 5" id="KW-0472">Membrane</keyword>
<evidence type="ECO:0000313" key="8">
    <source>
        <dbReference type="Proteomes" id="UP000065261"/>
    </source>
</evidence>
<accession>A0A0U2IRL2</accession>
<dbReference type="KEGG" id="ptn:PTRA_a0117"/>
<keyword evidence="3 5" id="KW-1133">Transmembrane helix</keyword>
<feature type="domain" description="HemY N-terminal" evidence="6">
    <location>
        <begin position="26"/>
        <end position="129"/>
    </location>
</feature>
<evidence type="ECO:0000259" key="6">
    <source>
        <dbReference type="Pfam" id="PF07219"/>
    </source>
</evidence>
<protein>
    <submittedName>
        <fullName evidence="7">HemY protein</fullName>
    </submittedName>
</protein>
<dbReference type="SUPFAM" id="SSF48452">
    <property type="entry name" value="TPR-like"/>
    <property type="match status" value="1"/>
</dbReference>
<evidence type="ECO:0000256" key="3">
    <source>
        <dbReference type="ARBA" id="ARBA00022989"/>
    </source>
</evidence>
<dbReference type="InterPro" id="IPR011990">
    <property type="entry name" value="TPR-like_helical_dom_sf"/>
</dbReference>
<dbReference type="InterPro" id="IPR010817">
    <property type="entry name" value="HemY_N"/>
</dbReference>
<proteinExistence type="predicted"/>
<dbReference type="EMBL" id="CP011034">
    <property type="protein sequence ID" value="ALS31503.1"/>
    <property type="molecule type" value="Genomic_DNA"/>
</dbReference>
<evidence type="ECO:0000313" key="7">
    <source>
        <dbReference type="EMBL" id="ALS31503.1"/>
    </source>
</evidence>
<dbReference type="Proteomes" id="UP000065261">
    <property type="component" value="Chromosome I"/>
</dbReference>
<evidence type="ECO:0000256" key="1">
    <source>
        <dbReference type="ARBA" id="ARBA00004370"/>
    </source>
</evidence>
<dbReference type="OrthoDB" id="7067577at2"/>
<dbReference type="Pfam" id="PF07219">
    <property type="entry name" value="HemY_N"/>
    <property type="match status" value="1"/>
</dbReference>
<evidence type="ECO:0000256" key="4">
    <source>
        <dbReference type="ARBA" id="ARBA00023136"/>
    </source>
</evidence>
<dbReference type="PATRIC" id="fig|1315283.4.peg.96"/>
<evidence type="ECO:0000256" key="2">
    <source>
        <dbReference type="ARBA" id="ARBA00022692"/>
    </source>
</evidence>
<sequence>MIGLIILIIALVVVLAAAPFLLDEKGYVLISFNNTTIEGTIVSFAVLTIAVLVVSYLTYKLVRYLFSIYRNTKHGFFARSQGRKQAAIEQALWSVINDDYAQIEQALSGKVPDQYQDIRLALLAKAALANNQTDKALEYLFDINPEQQLKVAKLWLASGNSSAIESQLRVIAESKKATALELKIYTEVLVQQQHFSALEAFLPRLLRKKVLTNEQWHRVFNAYFASFPVDEVTVKYKQLPKKLHSYAYSAYLTQMAAAGQLSVIENDLIKMVKHDEQHAQLANILSKATTANARKLQTSIQDRLKKDEQNNSLLLALACLANAQGDYDLAARVFDKALNNENKNQYMQQAKLSYEKSAQLDKALVLYK</sequence>
<evidence type="ECO:0000256" key="5">
    <source>
        <dbReference type="SAM" id="Phobius"/>
    </source>
</evidence>
<dbReference type="RefSeq" id="WP_058372293.1">
    <property type="nucleotide sequence ID" value="NZ_CP011034.1"/>
</dbReference>
<keyword evidence="2 5" id="KW-0812">Transmembrane</keyword>
<dbReference type="GO" id="GO:0016020">
    <property type="term" value="C:membrane"/>
    <property type="evidence" value="ECO:0007669"/>
    <property type="project" value="UniProtKB-SubCell"/>
</dbReference>
<name>A0A0U2IRL2_9GAMM</name>
<organism evidence="7">
    <name type="scientific">Pseudoalteromonas translucida KMM 520</name>
    <dbReference type="NCBI Taxonomy" id="1315283"/>
    <lineage>
        <taxon>Bacteria</taxon>
        <taxon>Pseudomonadati</taxon>
        <taxon>Pseudomonadota</taxon>
        <taxon>Gammaproteobacteria</taxon>
        <taxon>Alteromonadales</taxon>
        <taxon>Pseudoalteromonadaceae</taxon>
        <taxon>Pseudoalteromonas</taxon>
    </lineage>
</organism>
<feature type="transmembrane region" description="Helical" evidence="5">
    <location>
        <begin position="40"/>
        <end position="59"/>
    </location>
</feature>
<reference evidence="7 8" key="1">
    <citation type="submission" date="2015-03" db="EMBL/GenBank/DDBJ databases">
        <authorList>
            <person name="Murphy D."/>
        </authorList>
    </citation>
    <scope>NUCLEOTIDE SEQUENCE [LARGE SCALE GENOMIC DNA]</scope>
    <source>
        <strain evidence="7 8">KMM 520</strain>
    </source>
</reference>
<dbReference type="AlphaFoldDB" id="A0A0U2IRL2"/>
<comment type="subcellular location">
    <subcellularLocation>
        <location evidence="1">Membrane</location>
    </subcellularLocation>
</comment>
<gene>
    <name evidence="7" type="primary">hemY</name>
    <name evidence="7" type="ORF">PTRA_a0117</name>
</gene>